<dbReference type="AlphaFoldDB" id="A0A934NFK3"/>
<organism evidence="2 3">
    <name type="scientific">Candidatus Nephthysia bennettiae</name>
    <dbReference type="NCBI Taxonomy" id="3127016"/>
    <lineage>
        <taxon>Bacteria</taxon>
        <taxon>Bacillati</taxon>
        <taxon>Candidatus Dormiibacterota</taxon>
        <taxon>Candidatus Dormibacteria</taxon>
        <taxon>Candidatus Dormibacterales</taxon>
        <taxon>Candidatus Dormibacteraceae</taxon>
        <taxon>Candidatus Nephthysia</taxon>
    </lineage>
</organism>
<feature type="region of interest" description="Disordered" evidence="1">
    <location>
        <begin position="16"/>
        <end position="45"/>
    </location>
</feature>
<reference evidence="2" key="1">
    <citation type="submission" date="2020-10" db="EMBL/GenBank/DDBJ databases">
        <title>Ca. Dormibacterota MAGs.</title>
        <authorList>
            <person name="Montgomery K."/>
        </authorList>
    </citation>
    <scope>NUCLEOTIDE SEQUENCE [LARGE SCALE GENOMIC DNA]</scope>
    <source>
        <strain evidence="2">SC8812_S17_10</strain>
    </source>
</reference>
<gene>
    <name evidence="2" type="ORF">JF922_22840</name>
</gene>
<keyword evidence="3" id="KW-1185">Reference proteome</keyword>
<dbReference type="EMBL" id="JAEKNR010000226">
    <property type="protein sequence ID" value="MBJ7600892.1"/>
    <property type="molecule type" value="Genomic_DNA"/>
</dbReference>
<proteinExistence type="predicted"/>
<name>A0A934NFK3_9BACT</name>
<evidence type="ECO:0000313" key="3">
    <source>
        <dbReference type="Proteomes" id="UP000612893"/>
    </source>
</evidence>
<comment type="caution">
    <text evidence="2">The sequence shown here is derived from an EMBL/GenBank/DDBJ whole genome shotgun (WGS) entry which is preliminary data.</text>
</comment>
<sequence length="104" mass="10472">MQNAVIDWLPFHREQNGVPGEMGLASPPDVGRPLSPGPGAPAPGGCPPTGFCTAVPSSAPGPRPLGPAVLFAIEGPHLVVPELYAEAPLAVNGLAPVSLIERPG</sequence>
<feature type="compositionally biased region" description="Pro residues" evidence="1">
    <location>
        <begin position="35"/>
        <end position="45"/>
    </location>
</feature>
<evidence type="ECO:0000313" key="2">
    <source>
        <dbReference type="EMBL" id="MBJ7600892.1"/>
    </source>
</evidence>
<protein>
    <submittedName>
        <fullName evidence="2">Uncharacterized protein</fullName>
    </submittedName>
</protein>
<evidence type="ECO:0000256" key="1">
    <source>
        <dbReference type="SAM" id="MobiDB-lite"/>
    </source>
</evidence>
<accession>A0A934NFK3</accession>
<dbReference type="Proteomes" id="UP000612893">
    <property type="component" value="Unassembled WGS sequence"/>
</dbReference>